<evidence type="ECO:0000313" key="4">
    <source>
        <dbReference type="Proteomes" id="UP000596739"/>
    </source>
</evidence>
<dbReference type="RefSeq" id="WP_200266494.1">
    <property type="nucleotide sequence ID" value="NZ_JAENHN010000010.1"/>
</dbReference>
<dbReference type="PANTHER" id="PTHR30562:SF1">
    <property type="entry name" value="UVRABC SYSTEM PROTEIN C"/>
    <property type="match status" value="1"/>
</dbReference>
<dbReference type="Pfam" id="PF02151">
    <property type="entry name" value="UVR"/>
    <property type="match status" value="1"/>
</dbReference>
<accession>A0ABS1EKH8</accession>
<dbReference type="InterPro" id="IPR047296">
    <property type="entry name" value="GIY-YIG_UvrC_Cho"/>
</dbReference>
<dbReference type="InterPro" id="IPR035901">
    <property type="entry name" value="GIY-YIG_endonuc_sf"/>
</dbReference>
<keyword evidence="4" id="KW-1185">Reference proteome</keyword>
<name>A0ABS1EKH8_9CLOT</name>
<organism evidence="3 4">
    <name type="scientific">Clostridium yunnanense</name>
    <dbReference type="NCBI Taxonomy" id="2800325"/>
    <lineage>
        <taxon>Bacteria</taxon>
        <taxon>Bacillati</taxon>
        <taxon>Bacillota</taxon>
        <taxon>Clostridia</taxon>
        <taxon>Eubacteriales</taxon>
        <taxon>Clostridiaceae</taxon>
        <taxon>Clostridium</taxon>
    </lineage>
</organism>
<dbReference type="Gene3D" id="4.10.860.10">
    <property type="entry name" value="UVR domain"/>
    <property type="match status" value="1"/>
</dbReference>
<dbReference type="Pfam" id="PF01541">
    <property type="entry name" value="GIY-YIG"/>
    <property type="match status" value="1"/>
</dbReference>
<proteinExistence type="predicted"/>
<dbReference type="InterPro" id="IPR001943">
    <property type="entry name" value="UVR_dom"/>
</dbReference>
<protein>
    <submittedName>
        <fullName evidence="3">GIY-YIG nuclease family protein</fullName>
    </submittedName>
</protein>
<evidence type="ECO:0000313" key="3">
    <source>
        <dbReference type="EMBL" id="MBK1809867.1"/>
    </source>
</evidence>
<dbReference type="SUPFAM" id="SSF82771">
    <property type="entry name" value="GIY-YIG endonuclease"/>
    <property type="match status" value="1"/>
</dbReference>
<dbReference type="InterPro" id="IPR036876">
    <property type="entry name" value="UVR_dom_sf"/>
</dbReference>
<dbReference type="PROSITE" id="PS50151">
    <property type="entry name" value="UVR"/>
    <property type="match status" value="1"/>
</dbReference>
<dbReference type="Proteomes" id="UP000596739">
    <property type="component" value="Unassembled WGS sequence"/>
</dbReference>
<reference evidence="4" key="1">
    <citation type="submission" date="2021-01" db="EMBL/GenBank/DDBJ databases">
        <title>Genome public.</title>
        <authorList>
            <person name="Liu C."/>
            <person name="Sun Q."/>
        </authorList>
    </citation>
    <scope>NUCLEOTIDE SEQUENCE [LARGE SCALE GENOMIC DNA]</scope>
    <source>
        <strain evidence="4">YIM B02505</strain>
    </source>
</reference>
<dbReference type="CDD" id="cd10434">
    <property type="entry name" value="GIY-YIG_UvrC_Cho"/>
    <property type="match status" value="1"/>
</dbReference>
<dbReference type="InterPro" id="IPR050066">
    <property type="entry name" value="UvrABC_protein_C"/>
</dbReference>
<dbReference type="PANTHER" id="PTHR30562">
    <property type="entry name" value="UVRC/OXIDOREDUCTASE"/>
    <property type="match status" value="1"/>
</dbReference>
<feature type="domain" description="GIY-YIG" evidence="2">
    <location>
        <begin position="12"/>
        <end position="91"/>
    </location>
</feature>
<gene>
    <name evidence="3" type="ORF">JHL18_04330</name>
</gene>
<feature type="domain" description="UVR" evidence="1">
    <location>
        <begin position="199"/>
        <end position="234"/>
    </location>
</feature>
<dbReference type="InterPro" id="IPR000305">
    <property type="entry name" value="GIY-YIG_endonuc"/>
</dbReference>
<dbReference type="SUPFAM" id="SSF46600">
    <property type="entry name" value="C-terminal UvrC-binding domain of UvrB"/>
    <property type="match status" value="1"/>
</dbReference>
<dbReference type="PROSITE" id="PS50164">
    <property type="entry name" value="GIY_YIG"/>
    <property type="match status" value="1"/>
</dbReference>
<evidence type="ECO:0000259" key="1">
    <source>
        <dbReference type="PROSITE" id="PS50151"/>
    </source>
</evidence>
<sequence>MDLKEKVKNLPSCPGVYLMKDSLDTIIYVGKSKNLKSRVSSYFTNSKSHSPKVVKLVKNLKDFEYIITDTEFEAFMLECKLIKEIKPIYNRLMKSPTSYAYIKITLNSKYPEIALSDNYSIDDGNMYFGPYTSSNKIERALLGLKEHYKILCSNKFKSSSTCINYSLGLCMGICREDFSKDRYLSVIDKIISLLKGTDTGVIKEIEYKMLDAVNKLDFETAAKYRDYMEAINHTVNRTNMINYMALNKNVILIENLDKYSIKFFLIKDNKITFNEKFSLLQKNQLVDHLTKTTFEYFSNTSLNNQTYFDKDAIDEAQIIFSYIQSKSNNCRYSILDTNSSSMDFEISINKIITSLITS</sequence>
<evidence type="ECO:0000259" key="2">
    <source>
        <dbReference type="PROSITE" id="PS50164"/>
    </source>
</evidence>
<dbReference type="EMBL" id="JAENHN010000010">
    <property type="protein sequence ID" value="MBK1809867.1"/>
    <property type="molecule type" value="Genomic_DNA"/>
</dbReference>
<comment type="caution">
    <text evidence="3">The sequence shown here is derived from an EMBL/GenBank/DDBJ whole genome shotgun (WGS) entry which is preliminary data.</text>
</comment>
<dbReference type="SMART" id="SM00465">
    <property type="entry name" value="GIYc"/>
    <property type="match status" value="1"/>
</dbReference>
<dbReference type="Gene3D" id="3.40.1440.10">
    <property type="entry name" value="GIY-YIG endonuclease"/>
    <property type="match status" value="1"/>
</dbReference>